<dbReference type="Proteomes" id="UP000314294">
    <property type="component" value="Unassembled WGS sequence"/>
</dbReference>
<dbReference type="EMBL" id="SRLO01000017">
    <property type="protein sequence ID" value="TNN86132.1"/>
    <property type="molecule type" value="Genomic_DNA"/>
</dbReference>
<proteinExistence type="predicted"/>
<feature type="compositionally biased region" description="Basic and acidic residues" evidence="1">
    <location>
        <begin position="49"/>
        <end position="69"/>
    </location>
</feature>
<evidence type="ECO:0000313" key="2">
    <source>
        <dbReference type="EMBL" id="TNN86132.1"/>
    </source>
</evidence>
<protein>
    <submittedName>
        <fullName evidence="2">Uncharacterized protein</fullName>
    </submittedName>
</protein>
<keyword evidence="3" id="KW-1185">Reference proteome</keyword>
<gene>
    <name evidence="2" type="ORF">EYF80_003549</name>
</gene>
<name>A0A4Z2J9N5_9TELE</name>
<evidence type="ECO:0000256" key="1">
    <source>
        <dbReference type="SAM" id="MobiDB-lite"/>
    </source>
</evidence>
<sequence>MSRSPCGGITVEEALLEFCRESLAVSQFKVHDCRLVFFWSLVLGVQTPEDGRTGERENGRTGEREDEKLKTRHANQSVYDGAGDPLGIRRRLLFTFKEHPVFFGVSPDHLGVFITFVAGVLRLG</sequence>
<organism evidence="2 3">
    <name type="scientific">Liparis tanakae</name>
    <name type="common">Tanaka's snailfish</name>
    <dbReference type="NCBI Taxonomy" id="230148"/>
    <lineage>
        <taxon>Eukaryota</taxon>
        <taxon>Metazoa</taxon>
        <taxon>Chordata</taxon>
        <taxon>Craniata</taxon>
        <taxon>Vertebrata</taxon>
        <taxon>Euteleostomi</taxon>
        <taxon>Actinopterygii</taxon>
        <taxon>Neopterygii</taxon>
        <taxon>Teleostei</taxon>
        <taxon>Neoteleostei</taxon>
        <taxon>Acanthomorphata</taxon>
        <taxon>Eupercaria</taxon>
        <taxon>Perciformes</taxon>
        <taxon>Cottioidei</taxon>
        <taxon>Cottales</taxon>
        <taxon>Liparidae</taxon>
        <taxon>Liparis</taxon>
    </lineage>
</organism>
<accession>A0A4Z2J9N5</accession>
<evidence type="ECO:0000313" key="3">
    <source>
        <dbReference type="Proteomes" id="UP000314294"/>
    </source>
</evidence>
<dbReference type="AlphaFoldDB" id="A0A4Z2J9N5"/>
<feature type="region of interest" description="Disordered" evidence="1">
    <location>
        <begin position="48"/>
        <end position="78"/>
    </location>
</feature>
<comment type="caution">
    <text evidence="2">The sequence shown here is derived from an EMBL/GenBank/DDBJ whole genome shotgun (WGS) entry which is preliminary data.</text>
</comment>
<reference evidence="2 3" key="1">
    <citation type="submission" date="2019-03" db="EMBL/GenBank/DDBJ databases">
        <title>First draft genome of Liparis tanakae, snailfish: a comprehensive survey of snailfish specific genes.</title>
        <authorList>
            <person name="Kim W."/>
            <person name="Song I."/>
            <person name="Jeong J.-H."/>
            <person name="Kim D."/>
            <person name="Kim S."/>
            <person name="Ryu S."/>
            <person name="Song J.Y."/>
            <person name="Lee S.K."/>
        </authorList>
    </citation>
    <scope>NUCLEOTIDE SEQUENCE [LARGE SCALE GENOMIC DNA]</scope>
    <source>
        <tissue evidence="2">Muscle</tissue>
    </source>
</reference>